<evidence type="ECO:0000313" key="2">
    <source>
        <dbReference type="Proteomes" id="UP000199632"/>
    </source>
</evidence>
<gene>
    <name evidence="1" type="ORF">SAMN05421684_1758</name>
</gene>
<organism evidence="1 2">
    <name type="scientific">Asanoa ishikariensis</name>
    <dbReference type="NCBI Taxonomy" id="137265"/>
    <lineage>
        <taxon>Bacteria</taxon>
        <taxon>Bacillati</taxon>
        <taxon>Actinomycetota</taxon>
        <taxon>Actinomycetes</taxon>
        <taxon>Micromonosporales</taxon>
        <taxon>Micromonosporaceae</taxon>
        <taxon>Asanoa</taxon>
    </lineage>
</organism>
<reference evidence="2" key="1">
    <citation type="submission" date="2016-10" db="EMBL/GenBank/DDBJ databases">
        <authorList>
            <person name="Varghese N."/>
            <person name="Submissions S."/>
        </authorList>
    </citation>
    <scope>NUCLEOTIDE SEQUENCE [LARGE SCALE GENOMIC DNA]</scope>
    <source>
        <strain evidence="2">DSM 44718</strain>
    </source>
</reference>
<dbReference type="RefSeq" id="WP_143049688.1">
    <property type="nucleotide sequence ID" value="NZ_BOND01000028.1"/>
</dbReference>
<protein>
    <submittedName>
        <fullName evidence="1">Uncharacterized protein</fullName>
    </submittedName>
</protein>
<keyword evidence="2" id="KW-1185">Reference proteome</keyword>
<dbReference type="AlphaFoldDB" id="A0A1H3N1Y3"/>
<sequence>MSRVSESVAKCPPLLRRWRRALRAPYGASHNDAAGNALRVRRPWALRVAPEPVPAPPAHLDSAISEVHAARVAMRNALLALDQALGDGEQFDAAFRRLVDTEISGTREEAAILSALLATADQTGPPAAA</sequence>
<dbReference type="Proteomes" id="UP000199632">
    <property type="component" value="Unassembled WGS sequence"/>
</dbReference>
<evidence type="ECO:0000313" key="1">
    <source>
        <dbReference type="EMBL" id="SDY82763.1"/>
    </source>
</evidence>
<dbReference type="EMBL" id="FNQB01000001">
    <property type="protein sequence ID" value="SDY82763.1"/>
    <property type="molecule type" value="Genomic_DNA"/>
</dbReference>
<proteinExistence type="predicted"/>
<dbReference type="OrthoDB" id="9930093at2"/>
<accession>A0A1H3N1Y3</accession>
<name>A0A1H3N1Y3_9ACTN</name>